<dbReference type="AlphaFoldDB" id="A0AAV4SH19"/>
<gene>
    <name evidence="1" type="ORF">CEXT_204341</name>
</gene>
<dbReference type="Proteomes" id="UP001054945">
    <property type="component" value="Unassembled WGS sequence"/>
</dbReference>
<evidence type="ECO:0000313" key="2">
    <source>
        <dbReference type="Proteomes" id="UP001054945"/>
    </source>
</evidence>
<evidence type="ECO:0000313" key="1">
    <source>
        <dbReference type="EMBL" id="GIY32274.1"/>
    </source>
</evidence>
<proteinExistence type="predicted"/>
<name>A0AAV4SH19_CAEEX</name>
<keyword evidence="2" id="KW-1185">Reference proteome</keyword>
<dbReference type="EMBL" id="BPLR01009481">
    <property type="protein sequence ID" value="GIY32274.1"/>
    <property type="molecule type" value="Genomic_DNA"/>
</dbReference>
<comment type="caution">
    <text evidence="1">The sequence shown here is derived from an EMBL/GenBank/DDBJ whole genome shotgun (WGS) entry which is preliminary data.</text>
</comment>
<protein>
    <submittedName>
        <fullName evidence="1">Uncharacterized protein</fullName>
    </submittedName>
</protein>
<accession>A0AAV4SH19</accession>
<reference evidence="1 2" key="1">
    <citation type="submission" date="2021-06" db="EMBL/GenBank/DDBJ databases">
        <title>Caerostris extrusa draft genome.</title>
        <authorList>
            <person name="Kono N."/>
            <person name="Arakawa K."/>
        </authorList>
    </citation>
    <scope>NUCLEOTIDE SEQUENCE [LARGE SCALE GENOMIC DNA]</scope>
</reference>
<organism evidence="1 2">
    <name type="scientific">Caerostris extrusa</name>
    <name type="common">Bark spider</name>
    <name type="synonym">Caerostris bankana</name>
    <dbReference type="NCBI Taxonomy" id="172846"/>
    <lineage>
        <taxon>Eukaryota</taxon>
        <taxon>Metazoa</taxon>
        <taxon>Ecdysozoa</taxon>
        <taxon>Arthropoda</taxon>
        <taxon>Chelicerata</taxon>
        <taxon>Arachnida</taxon>
        <taxon>Araneae</taxon>
        <taxon>Araneomorphae</taxon>
        <taxon>Entelegynae</taxon>
        <taxon>Araneoidea</taxon>
        <taxon>Araneidae</taxon>
        <taxon>Caerostris</taxon>
    </lineage>
</organism>
<sequence>MGKAEDKWRLSFYRIAQFLKRKPYWFHWSCSGDGSFNLTTVVQKNQIPEEEEIPNILPIPESIEIAKALTGG</sequence>